<evidence type="ECO:0000313" key="2">
    <source>
        <dbReference type="Proteomes" id="UP000580250"/>
    </source>
</evidence>
<dbReference type="AlphaFoldDB" id="A0A6V7U5H5"/>
<dbReference type="Proteomes" id="UP000580250">
    <property type="component" value="Unassembled WGS sequence"/>
</dbReference>
<proteinExistence type="predicted"/>
<name>A0A6V7U5H5_MELEN</name>
<organism evidence="1 2">
    <name type="scientific">Meloidogyne enterolobii</name>
    <name type="common">Root-knot nematode worm</name>
    <name type="synonym">Meloidogyne mayaguensis</name>
    <dbReference type="NCBI Taxonomy" id="390850"/>
    <lineage>
        <taxon>Eukaryota</taxon>
        <taxon>Metazoa</taxon>
        <taxon>Ecdysozoa</taxon>
        <taxon>Nematoda</taxon>
        <taxon>Chromadorea</taxon>
        <taxon>Rhabditida</taxon>
        <taxon>Tylenchina</taxon>
        <taxon>Tylenchomorpha</taxon>
        <taxon>Tylenchoidea</taxon>
        <taxon>Meloidogynidae</taxon>
        <taxon>Meloidogyninae</taxon>
        <taxon>Meloidogyne</taxon>
    </lineage>
</organism>
<accession>A0A6V7U5H5</accession>
<comment type="caution">
    <text evidence="1">The sequence shown here is derived from an EMBL/GenBank/DDBJ whole genome shotgun (WGS) entry which is preliminary data.</text>
</comment>
<reference evidence="1 2" key="1">
    <citation type="submission" date="2020-08" db="EMBL/GenBank/DDBJ databases">
        <authorList>
            <person name="Koutsovoulos G."/>
            <person name="Danchin GJ E."/>
        </authorList>
    </citation>
    <scope>NUCLEOTIDE SEQUENCE [LARGE SCALE GENOMIC DNA]</scope>
</reference>
<evidence type="ECO:0000313" key="1">
    <source>
        <dbReference type="EMBL" id="CAD2146282.1"/>
    </source>
</evidence>
<gene>
    <name evidence="1" type="ORF">MENT_LOCUS8552</name>
</gene>
<dbReference type="EMBL" id="CAJEWN010000037">
    <property type="protein sequence ID" value="CAD2146282.1"/>
    <property type="molecule type" value="Genomic_DNA"/>
</dbReference>
<sequence>MASPDTIKFVALSFCYRVYLIVRPQSCRVNKRERIRQKNLIFIAECLNETFLCQIKFGDFAVNLMGF</sequence>
<protein>
    <submittedName>
        <fullName evidence="1">Uncharacterized protein</fullName>
    </submittedName>
</protein>